<dbReference type="GO" id="GO:0045296">
    <property type="term" value="F:cadherin binding"/>
    <property type="evidence" value="ECO:0007669"/>
    <property type="project" value="InterPro"/>
</dbReference>
<feature type="repeat" description="ARM" evidence="2">
    <location>
        <begin position="381"/>
        <end position="424"/>
    </location>
</feature>
<feature type="repeat" description="ARM" evidence="2">
    <location>
        <begin position="131"/>
        <end position="171"/>
    </location>
</feature>
<dbReference type="AlphaFoldDB" id="A0A8C1WCQ3"/>
<dbReference type="InterPro" id="IPR013284">
    <property type="entry name" value="Beta-catenin"/>
</dbReference>
<dbReference type="CDD" id="cd21725">
    <property type="entry name" value="CTNNAbd_CTNNG"/>
    <property type="match status" value="1"/>
</dbReference>
<dbReference type="GO" id="GO:0016020">
    <property type="term" value="C:membrane"/>
    <property type="evidence" value="ECO:0007669"/>
    <property type="project" value="UniProtKB-ARBA"/>
</dbReference>
<feature type="repeat" description="ARM" evidence="2">
    <location>
        <begin position="484"/>
        <end position="526"/>
    </location>
</feature>
<sequence>MCVSVAEAPGSVKVTEWQQSYYGTDSGIQSGATTVRSDEDGTEYSTKKFTYSSTFKENPADVESQYNMTRAQRIRAAMFPETVMEGTAVLSTQMDLSQQTNVQKLAEPSQQLKAAIIHLINYQDDAELATRAIPELTKLLNDEDQVVVNKAAMIVNQLTRKEASRRALMQSPQMVAAVVRAMQNTSDMETTRATASILHNLSHQREGLLAIFKSGGIPALVRLVHLRMRLLLSFIHPHGKLSENKTLLICHICGMQALGKHLNGSSQRLTQNCLWTLRNLSDAATKQDGMENLLQVLVGLLSSDDINMLTCATGILSNLTCNNTRNKTQVTQSNGVEALIHTILRAGSKQDVIEPAVCALRHLTSRHPEAETAQNAVRMYYGIPAIVKLLNQPYYWPVIKAVVGLIRNLALCPANQTPLRDADAIPKLVTLLLKAHQDAQKHGSSAQQTYQDGVKMEEIVEGSTGALQIMARDPVNKVTIASMDTIPLFVQLLYSPLDNVKRVAAGALCELALDKQSAEIIDSEGACAPLMELLHSSNEGIATYAAAVLFRISEDKNPDYKKRVSVELTHSLFKHDPAAWEMAHNTMMEPVLSRTELDGYGPVGYQGYDGMHMDSMQLDPEMQEDFVPGMAYNSMPRPYPDY</sequence>
<dbReference type="GO" id="GO:0048513">
    <property type="term" value="P:animal organ development"/>
    <property type="evidence" value="ECO:0007669"/>
    <property type="project" value="UniProtKB-ARBA"/>
</dbReference>
<evidence type="ECO:0000256" key="1">
    <source>
        <dbReference type="ARBA" id="ARBA00005462"/>
    </source>
</evidence>
<feature type="repeat" description="ARM" evidence="2">
    <location>
        <begin position="334"/>
        <end position="376"/>
    </location>
</feature>
<dbReference type="PRINTS" id="PR01869">
    <property type="entry name" value="BCATNINFAMLY"/>
</dbReference>
<dbReference type="InterPro" id="IPR016024">
    <property type="entry name" value="ARM-type_fold"/>
</dbReference>
<feature type="repeat" description="ARM" evidence="2">
    <location>
        <begin position="173"/>
        <end position="216"/>
    </location>
</feature>
<dbReference type="SUPFAM" id="SSF48371">
    <property type="entry name" value="ARM repeat"/>
    <property type="match status" value="1"/>
</dbReference>
<dbReference type="PROSITE" id="PS50176">
    <property type="entry name" value="ARM_REPEAT"/>
    <property type="match status" value="6"/>
</dbReference>
<accession>A0A8C1WCQ3</accession>
<dbReference type="InterPro" id="IPR011989">
    <property type="entry name" value="ARM-like"/>
</dbReference>
<dbReference type="GO" id="GO:0007155">
    <property type="term" value="P:cell adhesion"/>
    <property type="evidence" value="ECO:0007669"/>
    <property type="project" value="InterPro"/>
</dbReference>
<dbReference type="InterPro" id="IPR000225">
    <property type="entry name" value="Armadillo"/>
</dbReference>
<comment type="similarity">
    <text evidence="1">Belongs to the beta-catenin family.</text>
</comment>
<name>A0A8C1WCQ3_CYPCA</name>
<dbReference type="GO" id="GO:0005911">
    <property type="term" value="C:cell-cell junction"/>
    <property type="evidence" value="ECO:0007669"/>
    <property type="project" value="UniProtKB-ARBA"/>
</dbReference>
<reference evidence="3" key="1">
    <citation type="submission" date="2025-08" db="UniProtKB">
        <authorList>
            <consortium name="Ensembl"/>
        </authorList>
    </citation>
    <scope>IDENTIFICATION</scope>
</reference>
<dbReference type="Pfam" id="PF00514">
    <property type="entry name" value="Arm"/>
    <property type="match status" value="2"/>
</dbReference>
<dbReference type="FunFam" id="1.25.10.10:FF:001500">
    <property type="entry name" value="Predicted protein"/>
    <property type="match status" value="1"/>
</dbReference>
<evidence type="ECO:0000313" key="3">
    <source>
        <dbReference type="Ensembl" id="ENSCCRP00015063633.1"/>
    </source>
</evidence>
<proteinExistence type="inferred from homology"/>
<dbReference type="Ensembl" id="ENSCCRT00015065729.1">
    <property type="protein sequence ID" value="ENSCCRP00015063633.1"/>
    <property type="gene ID" value="ENSCCRG00015025977.1"/>
</dbReference>
<dbReference type="PANTHER" id="PTHR45976">
    <property type="entry name" value="ARMADILLO SEGMENT POLARITY PROTEIN"/>
    <property type="match status" value="1"/>
</dbReference>
<evidence type="ECO:0000256" key="2">
    <source>
        <dbReference type="PROSITE-ProRule" id="PRU00259"/>
    </source>
</evidence>
<protein>
    <submittedName>
        <fullName evidence="3">Junction plakoglobin a</fullName>
    </submittedName>
</protein>
<dbReference type="SMART" id="SM00185">
    <property type="entry name" value="ARM"/>
    <property type="match status" value="9"/>
</dbReference>
<evidence type="ECO:0000313" key="4">
    <source>
        <dbReference type="Proteomes" id="UP000694700"/>
    </source>
</evidence>
<organism evidence="3 4">
    <name type="scientific">Cyprinus carpio</name>
    <name type="common">Common carp</name>
    <dbReference type="NCBI Taxonomy" id="7962"/>
    <lineage>
        <taxon>Eukaryota</taxon>
        <taxon>Metazoa</taxon>
        <taxon>Chordata</taxon>
        <taxon>Craniata</taxon>
        <taxon>Vertebrata</taxon>
        <taxon>Euteleostomi</taxon>
        <taxon>Actinopterygii</taxon>
        <taxon>Neopterygii</taxon>
        <taxon>Teleostei</taxon>
        <taxon>Ostariophysi</taxon>
        <taxon>Cypriniformes</taxon>
        <taxon>Cyprinidae</taxon>
        <taxon>Cyprininae</taxon>
        <taxon>Cyprinus</taxon>
    </lineage>
</organism>
<dbReference type="Gene3D" id="1.25.10.10">
    <property type="entry name" value="Leucine-rich Repeat Variant"/>
    <property type="match status" value="2"/>
</dbReference>
<dbReference type="Proteomes" id="UP000694700">
    <property type="component" value="Unplaced"/>
</dbReference>
<feature type="repeat" description="ARM" evidence="2">
    <location>
        <begin position="292"/>
        <end position="334"/>
    </location>
</feature>